<feature type="region of interest" description="Disordered" evidence="17">
    <location>
        <begin position="260"/>
        <end position="358"/>
    </location>
</feature>
<evidence type="ECO:0000256" key="12">
    <source>
        <dbReference type="ARBA" id="ARBA00026028"/>
    </source>
</evidence>
<evidence type="ECO:0000256" key="9">
    <source>
        <dbReference type="ARBA" id="ARBA00023136"/>
    </source>
</evidence>
<dbReference type="AlphaFoldDB" id="A0A5Q2MP09"/>
<comment type="subcellular location">
    <subcellularLocation>
        <location evidence="1">Cell membrane</location>
        <topology evidence="1">Multi-pass membrane protein</topology>
    </subcellularLocation>
    <subcellularLocation>
        <location evidence="16">Membrane</location>
        <topology evidence="16">Multi-pass membrane protein</topology>
    </subcellularLocation>
</comment>
<feature type="transmembrane region" description="Helical" evidence="18">
    <location>
        <begin position="218"/>
        <end position="241"/>
    </location>
</feature>
<dbReference type="InterPro" id="IPR028055">
    <property type="entry name" value="YidC/Oxa/ALB_C"/>
</dbReference>
<dbReference type="GO" id="GO:0032977">
    <property type="term" value="F:membrane insertase activity"/>
    <property type="evidence" value="ECO:0007669"/>
    <property type="project" value="InterPro"/>
</dbReference>
<evidence type="ECO:0000256" key="16">
    <source>
        <dbReference type="RuleBase" id="RU003945"/>
    </source>
</evidence>
<evidence type="ECO:0000256" key="2">
    <source>
        <dbReference type="ARBA" id="ARBA00010527"/>
    </source>
</evidence>
<keyword evidence="6 16" id="KW-0812">Transmembrane</keyword>
<comment type="subunit">
    <text evidence="12">Interacts with the Sec translocase complex via SecD. Specifically interacts with transmembrane segments of nascent integral membrane proteins during membrane integration.</text>
</comment>
<dbReference type="PANTHER" id="PTHR12428:SF65">
    <property type="entry name" value="CYTOCHROME C OXIDASE ASSEMBLY PROTEIN COX18, MITOCHONDRIAL"/>
    <property type="match status" value="1"/>
</dbReference>
<dbReference type="GO" id="GO:0051205">
    <property type="term" value="P:protein insertion into membrane"/>
    <property type="evidence" value="ECO:0007669"/>
    <property type="project" value="TreeGrafter"/>
</dbReference>
<keyword evidence="5" id="KW-1003">Cell membrane</keyword>
<keyword evidence="4" id="KW-0813">Transport</keyword>
<keyword evidence="7" id="KW-0653">Protein transport</keyword>
<evidence type="ECO:0000256" key="1">
    <source>
        <dbReference type="ARBA" id="ARBA00004651"/>
    </source>
</evidence>
<evidence type="ECO:0000256" key="4">
    <source>
        <dbReference type="ARBA" id="ARBA00022448"/>
    </source>
</evidence>
<feature type="compositionally biased region" description="Low complexity" evidence="17">
    <location>
        <begin position="322"/>
        <end position="332"/>
    </location>
</feature>
<proteinExistence type="inferred from homology"/>
<dbReference type="EMBL" id="CP045737">
    <property type="protein sequence ID" value="QGG43086.1"/>
    <property type="molecule type" value="Genomic_DNA"/>
</dbReference>
<reference evidence="19 20" key="1">
    <citation type="submission" date="2019-11" db="EMBL/GenBank/DDBJ databases">
        <authorList>
            <person name="Li J."/>
        </authorList>
    </citation>
    <scope>NUCLEOTIDE SEQUENCE [LARGE SCALE GENOMIC DNA]</scope>
    <source>
        <strain evidence="19 20">MF47</strain>
    </source>
</reference>
<gene>
    <name evidence="19" type="primary">yidC</name>
    <name evidence="19" type="ORF">GEV26_17815</name>
</gene>
<keyword evidence="9 18" id="KW-0472">Membrane</keyword>
<protein>
    <recommendedName>
        <fullName evidence="3">Membrane protein insertase YidC</fullName>
    </recommendedName>
    <alternativeName>
        <fullName evidence="15">Foldase YidC</fullName>
    </alternativeName>
    <alternativeName>
        <fullName evidence="14">Membrane integrase YidC</fullName>
    </alternativeName>
    <alternativeName>
        <fullName evidence="13">Membrane protein YidC</fullName>
    </alternativeName>
</protein>
<evidence type="ECO:0000256" key="5">
    <source>
        <dbReference type="ARBA" id="ARBA00022475"/>
    </source>
</evidence>
<feature type="transmembrane region" description="Helical" evidence="18">
    <location>
        <begin position="12"/>
        <end position="30"/>
    </location>
</feature>
<dbReference type="Pfam" id="PF02096">
    <property type="entry name" value="60KD_IMP"/>
    <property type="match status" value="1"/>
</dbReference>
<evidence type="ECO:0000256" key="8">
    <source>
        <dbReference type="ARBA" id="ARBA00022989"/>
    </source>
</evidence>
<evidence type="ECO:0000256" key="18">
    <source>
        <dbReference type="SAM" id="Phobius"/>
    </source>
</evidence>
<dbReference type="NCBIfam" id="TIGR03592">
    <property type="entry name" value="yidC_oxa1_cterm"/>
    <property type="match status" value="1"/>
</dbReference>
<evidence type="ECO:0000256" key="10">
    <source>
        <dbReference type="ARBA" id="ARBA00023186"/>
    </source>
</evidence>
<dbReference type="GO" id="GO:0015031">
    <property type="term" value="P:protein transport"/>
    <property type="evidence" value="ECO:0007669"/>
    <property type="project" value="UniProtKB-KW"/>
</dbReference>
<dbReference type="RefSeq" id="WP_153654889.1">
    <property type="nucleotide sequence ID" value="NZ_CP045737.1"/>
</dbReference>
<comment type="function">
    <text evidence="11">Required for the insertion and/or proper folding and/or complex formation of integral membrane proteins into the membrane. Involved in integration of membrane proteins that insert both dependently and independently of the Sec translocase complex, as well as at least some lipoproteins. Aids folding of multispanning membrane proteins.</text>
</comment>
<dbReference type="GO" id="GO:0005886">
    <property type="term" value="C:plasma membrane"/>
    <property type="evidence" value="ECO:0007669"/>
    <property type="project" value="UniProtKB-SubCell"/>
</dbReference>
<keyword evidence="8 18" id="KW-1133">Transmembrane helix</keyword>
<sequence length="358" mass="39900">MFGFLGDIGGAIMTPLYYAVSGILLVWHKIFETLGMSGDSGWTWVLSIIGLTITIRTLLIPLFVKQIKSSRNMQLLQPQIKALQQKYKHDRERLTQEQMKLWKETGTNPFASCLPLILQMPIFFALFRVIDQAARNGAEGARGFMTAENAEQLQGAKLLGAQIADTFLKSDAIETKILTMSLVLIMCATQFTTQRQLMSKNMPADAMTGQYAQQQKMLLYILPVVFAVGGVAFPLGVLFYWTTSNFWTMGQQFYVIRNNPAPGTPAFKAKQERDRKRGKTVAEDPMKIEPVEAPKPAPRAQPKNQPRSQRKKPAQQPKSPTKKPAGQKAPAKQPKKKPDITANPPSTKNKNPKKGGHS</sequence>
<dbReference type="PANTHER" id="PTHR12428">
    <property type="entry name" value="OXA1"/>
    <property type="match status" value="1"/>
</dbReference>
<evidence type="ECO:0000313" key="19">
    <source>
        <dbReference type="EMBL" id="QGG43086.1"/>
    </source>
</evidence>
<dbReference type="CDD" id="cd20070">
    <property type="entry name" value="5TM_YidC_Alb3"/>
    <property type="match status" value="1"/>
</dbReference>
<dbReference type="InterPro" id="IPR001708">
    <property type="entry name" value="YidC/ALB3/OXA1/COX18"/>
</dbReference>
<evidence type="ECO:0000256" key="15">
    <source>
        <dbReference type="ARBA" id="ARBA00033342"/>
    </source>
</evidence>
<dbReference type="KEGG" id="aef:GEV26_17815"/>
<accession>A0A5Q2MP09</accession>
<evidence type="ECO:0000313" key="20">
    <source>
        <dbReference type="Proteomes" id="UP000392064"/>
    </source>
</evidence>
<evidence type="ECO:0000256" key="6">
    <source>
        <dbReference type="ARBA" id="ARBA00022692"/>
    </source>
</evidence>
<evidence type="ECO:0000256" key="14">
    <source>
        <dbReference type="ARBA" id="ARBA00033245"/>
    </source>
</evidence>
<evidence type="ECO:0000256" key="13">
    <source>
        <dbReference type="ARBA" id="ARBA00031538"/>
    </source>
</evidence>
<name>A0A5Q2MP09_9ACTN</name>
<dbReference type="InterPro" id="IPR047196">
    <property type="entry name" value="YidC_ALB_C"/>
</dbReference>
<dbReference type="Proteomes" id="UP000392064">
    <property type="component" value="Chromosome"/>
</dbReference>
<evidence type="ECO:0000256" key="7">
    <source>
        <dbReference type="ARBA" id="ARBA00022927"/>
    </source>
</evidence>
<keyword evidence="20" id="KW-1185">Reference proteome</keyword>
<feature type="compositionally biased region" description="Basic and acidic residues" evidence="17">
    <location>
        <begin position="269"/>
        <end position="292"/>
    </location>
</feature>
<evidence type="ECO:0000256" key="3">
    <source>
        <dbReference type="ARBA" id="ARBA00015325"/>
    </source>
</evidence>
<dbReference type="NCBIfam" id="NF002350">
    <property type="entry name" value="PRK01315.1"/>
    <property type="match status" value="1"/>
</dbReference>
<organism evidence="19 20">
    <name type="scientific">Aeromicrobium yanjiei</name>
    <dbReference type="NCBI Taxonomy" id="2662028"/>
    <lineage>
        <taxon>Bacteria</taxon>
        <taxon>Bacillati</taxon>
        <taxon>Actinomycetota</taxon>
        <taxon>Actinomycetes</taxon>
        <taxon>Propionibacteriales</taxon>
        <taxon>Nocardioidaceae</taxon>
        <taxon>Aeromicrobium</taxon>
    </lineage>
</organism>
<feature type="transmembrane region" description="Helical" evidence="18">
    <location>
        <begin position="42"/>
        <end position="64"/>
    </location>
</feature>
<keyword evidence="10" id="KW-0143">Chaperone</keyword>
<evidence type="ECO:0000256" key="11">
    <source>
        <dbReference type="ARBA" id="ARBA00025034"/>
    </source>
</evidence>
<comment type="similarity">
    <text evidence="2">Belongs to the OXA1/ALB3/YidC family. Type 1 subfamily.</text>
</comment>
<evidence type="ECO:0000256" key="17">
    <source>
        <dbReference type="SAM" id="MobiDB-lite"/>
    </source>
</evidence>